<reference evidence="2" key="1">
    <citation type="journal article" date="2019" name="Int. J. Syst. Evol. Microbiol.">
        <title>The Global Catalogue of Microorganisms (GCM) 10K type strain sequencing project: providing services to taxonomists for standard genome sequencing and annotation.</title>
        <authorList>
            <consortium name="The Broad Institute Genomics Platform"/>
            <consortium name="The Broad Institute Genome Sequencing Center for Infectious Disease"/>
            <person name="Wu L."/>
            <person name="Ma J."/>
        </authorList>
    </citation>
    <scope>NUCLEOTIDE SEQUENCE [LARGE SCALE GENOMIC DNA]</scope>
    <source>
        <strain evidence="2">JCM 4087</strain>
    </source>
</reference>
<name>A0ABW1ELD9_9BACT</name>
<dbReference type="EMBL" id="JBHSPH010000008">
    <property type="protein sequence ID" value="MFC5864218.1"/>
    <property type="molecule type" value="Genomic_DNA"/>
</dbReference>
<accession>A0ABW1ELD9</accession>
<organism evidence="1 2">
    <name type="scientific">Acidicapsa dinghuensis</name>
    <dbReference type="NCBI Taxonomy" id="2218256"/>
    <lineage>
        <taxon>Bacteria</taxon>
        <taxon>Pseudomonadati</taxon>
        <taxon>Acidobacteriota</taxon>
        <taxon>Terriglobia</taxon>
        <taxon>Terriglobales</taxon>
        <taxon>Acidobacteriaceae</taxon>
        <taxon>Acidicapsa</taxon>
    </lineage>
</organism>
<evidence type="ECO:0000313" key="2">
    <source>
        <dbReference type="Proteomes" id="UP001596091"/>
    </source>
</evidence>
<sequence length="117" mass="13233">MTDRKTSARTKAKADLWLCNVSRGITNPLTLILFAQFSGIDIFGPHVFMNSNDKRPLPDENVVLTELPHGLLDELPFEDQQAIVEVIGKTVMLEAYDDQERAELRFIDEAGVIHFCM</sequence>
<evidence type="ECO:0000313" key="1">
    <source>
        <dbReference type="EMBL" id="MFC5864218.1"/>
    </source>
</evidence>
<comment type="caution">
    <text evidence="1">The sequence shown here is derived from an EMBL/GenBank/DDBJ whole genome shotgun (WGS) entry which is preliminary data.</text>
</comment>
<keyword evidence="2" id="KW-1185">Reference proteome</keyword>
<dbReference type="RefSeq" id="WP_263340578.1">
    <property type="nucleotide sequence ID" value="NZ_JAGSYH010000006.1"/>
</dbReference>
<gene>
    <name evidence="1" type="ORF">ACFPT7_18075</name>
</gene>
<dbReference type="Proteomes" id="UP001596091">
    <property type="component" value="Unassembled WGS sequence"/>
</dbReference>
<protein>
    <submittedName>
        <fullName evidence="1">Uncharacterized protein</fullName>
    </submittedName>
</protein>
<proteinExistence type="predicted"/>